<name>A0A6H5HU45_9HYME</name>
<feature type="region of interest" description="Disordered" evidence="1">
    <location>
        <begin position="288"/>
        <end position="319"/>
    </location>
</feature>
<feature type="compositionally biased region" description="Low complexity" evidence="1">
    <location>
        <begin position="288"/>
        <end position="298"/>
    </location>
</feature>
<accession>A0A6H5HU45</accession>
<dbReference type="Proteomes" id="UP000479190">
    <property type="component" value="Unassembled WGS sequence"/>
</dbReference>
<proteinExistence type="predicted"/>
<protein>
    <submittedName>
        <fullName evidence="2">Uncharacterized protein</fullName>
    </submittedName>
</protein>
<dbReference type="AlphaFoldDB" id="A0A6H5HU45"/>
<organism evidence="2 3">
    <name type="scientific">Trichogramma brassicae</name>
    <dbReference type="NCBI Taxonomy" id="86971"/>
    <lineage>
        <taxon>Eukaryota</taxon>
        <taxon>Metazoa</taxon>
        <taxon>Ecdysozoa</taxon>
        <taxon>Arthropoda</taxon>
        <taxon>Hexapoda</taxon>
        <taxon>Insecta</taxon>
        <taxon>Pterygota</taxon>
        <taxon>Neoptera</taxon>
        <taxon>Endopterygota</taxon>
        <taxon>Hymenoptera</taxon>
        <taxon>Apocrita</taxon>
        <taxon>Proctotrupomorpha</taxon>
        <taxon>Chalcidoidea</taxon>
        <taxon>Trichogrammatidae</taxon>
        <taxon>Trichogramma</taxon>
    </lineage>
</organism>
<reference evidence="2 3" key="1">
    <citation type="submission" date="2020-02" db="EMBL/GenBank/DDBJ databases">
        <authorList>
            <person name="Ferguson B K."/>
        </authorList>
    </citation>
    <scope>NUCLEOTIDE SEQUENCE [LARGE SCALE GENOMIC DNA]</scope>
</reference>
<dbReference type="EMBL" id="CADCXV010000224">
    <property type="protein sequence ID" value="CAB0028949.1"/>
    <property type="molecule type" value="Genomic_DNA"/>
</dbReference>
<evidence type="ECO:0000313" key="3">
    <source>
        <dbReference type="Proteomes" id="UP000479190"/>
    </source>
</evidence>
<gene>
    <name evidence="2" type="ORF">TBRA_LOCUS1056</name>
</gene>
<evidence type="ECO:0000313" key="2">
    <source>
        <dbReference type="EMBL" id="CAB0028949.1"/>
    </source>
</evidence>
<feature type="region of interest" description="Disordered" evidence="1">
    <location>
        <begin position="388"/>
        <end position="409"/>
    </location>
</feature>
<evidence type="ECO:0000256" key="1">
    <source>
        <dbReference type="SAM" id="MobiDB-lite"/>
    </source>
</evidence>
<feature type="region of interest" description="Disordered" evidence="1">
    <location>
        <begin position="33"/>
        <end position="56"/>
    </location>
</feature>
<sequence>MLVESHHTGNACSIRARPTSCGARNIRVAGLSGASGTHTHTHTHTTRTFTRQAKEEEKEEARKVIEVMECEKTSHIWLRDWLHITTPAAAAASCATYPRLPSHISILSINIHAQAHTYRVCPRTRLRGWSCRRRTRPAVHLHGAAGSSSSNKAAVVVTITRSVGQKETLIEVVVCCSKSRAEKKKERKKQQQHLLDLQPNIDCRHHTTTGSAAARRPCRSLLACSSSYLPPPAYYYVYWSSIDAASTLLPKSCCRCCSRYLYTTLTNVRMYTRDKHVSSVRRIVESKQLPKNQPQQQQRCASLKSESERRLPDGRCPARRGAAHLSYPSTLGYRHEILIKAPSSAASSLYIEIGRERERKASAIYRRRAVREHPVTPRKLLSCIRDPTAEARSAPQNERKEDSSLCRRRQRRRRRRVPCLRMMRALHTYILSASCFWPFETPTRLPRDSSGFESLCAIKPAACAIQNSDFWLSHRCYIYFALDCAVVAILISSGTQRKYRELKLYTRQSKTGFRLSMGVWSPVVSITIIPSYGSVQAASLLLLLATNVNNCTQRNYNHGKDAKQKEVIASFRKDNESLTYTWTSCGGAYMYTLLYALSSLARTAAAAAAARGSFDSRLRPMCQSHAGSRDYFAFTRGHDSRAQKESDNNDPRHERPYDLLSRASSSYSWSEGKFQKKNFDSWETCGSCASSGAKRENYASTPRSSIVRNYSLNTLRVIQYTVYIERRRARQGEVIRQRWWWAIYSLGDIQQDVASSSGHDDDVPRKMVRAKRHENALTACRAWSIGRENFLLPDTT</sequence>
<keyword evidence="3" id="KW-1185">Reference proteome</keyword>